<keyword evidence="3" id="KW-1185">Reference proteome</keyword>
<feature type="chain" id="PRO_5047493376" evidence="1">
    <location>
        <begin position="31"/>
        <end position="116"/>
    </location>
</feature>
<proteinExistence type="predicted"/>
<dbReference type="EMBL" id="JAUSVV010000002">
    <property type="protein sequence ID" value="MDQ0441557.1"/>
    <property type="molecule type" value="Genomic_DNA"/>
</dbReference>
<comment type="caution">
    <text evidence="2">The sequence shown here is derived from an EMBL/GenBank/DDBJ whole genome shotgun (WGS) entry which is preliminary data.</text>
</comment>
<evidence type="ECO:0000313" key="3">
    <source>
        <dbReference type="Proteomes" id="UP001236369"/>
    </source>
</evidence>
<dbReference type="Proteomes" id="UP001236369">
    <property type="component" value="Unassembled WGS sequence"/>
</dbReference>
<evidence type="ECO:0000313" key="2">
    <source>
        <dbReference type="EMBL" id="MDQ0441557.1"/>
    </source>
</evidence>
<keyword evidence="1" id="KW-0732">Signal</keyword>
<reference evidence="2 3" key="1">
    <citation type="submission" date="2023-07" db="EMBL/GenBank/DDBJ databases">
        <title>Genomic Encyclopedia of Type Strains, Phase IV (KMG-IV): sequencing the most valuable type-strain genomes for metagenomic binning, comparative biology and taxonomic classification.</title>
        <authorList>
            <person name="Goeker M."/>
        </authorList>
    </citation>
    <scope>NUCLEOTIDE SEQUENCE [LARGE SCALE GENOMIC DNA]</scope>
    <source>
        <strain evidence="2 3">DSM 19562</strain>
    </source>
</reference>
<evidence type="ECO:0000256" key="1">
    <source>
        <dbReference type="SAM" id="SignalP"/>
    </source>
</evidence>
<sequence length="116" mass="12315">MNGNRDGGRRPTRMLRLATIALALAGSATAAGAQYYEGPRGGYGGPAYEEQDYPPPRRRVVREAGYNCEAVQRGLTGPRPYSCPLPGPRPLGARCFCDLPIASFSPAQTAVGHVVP</sequence>
<gene>
    <name evidence="2" type="ORF">QO016_001040</name>
</gene>
<feature type="signal peptide" evidence="1">
    <location>
        <begin position="1"/>
        <end position="30"/>
    </location>
</feature>
<organism evidence="2 3">
    <name type="scientific">Methylobacterium persicinum</name>
    <dbReference type="NCBI Taxonomy" id="374426"/>
    <lineage>
        <taxon>Bacteria</taxon>
        <taxon>Pseudomonadati</taxon>
        <taxon>Pseudomonadota</taxon>
        <taxon>Alphaproteobacteria</taxon>
        <taxon>Hyphomicrobiales</taxon>
        <taxon>Methylobacteriaceae</taxon>
        <taxon>Methylobacterium</taxon>
    </lineage>
</organism>
<name>A0ABU0HGV9_9HYPH</name>
<protein>
    <submittedName>
        <fullName evidence="2">Uncharacterized protein</fullName>
    </submittedName>
</protein>
<accession>A0ABU0HGV9</accession>
<dbReference type="RefSeq" id="WP_238250142.1">
    <property type="nucleotide sequence ID" value="NZ_BPQX01000037.1"/>
</dbReference>